<accession>A0AAJ4TWQ9</accession>
<dbReference type="RefSeq" id="WP_219502658.1">
    <property type="nucleotide sequence ID" value="NZ_CP079981.1"/>
</dbReference>
<name>A0AAJ4TWQ9_9STAP</name>
<reference evidence="1 2" key="1">
    <citation type="submission" date="2021-07" db="EMBL/GenBank/DDBJ databases">
        <title>Prevalence and characterization of methicillin-resistant Macrococcus spp. in food producing animals and meat in Switzerland in 2019.</title>
        <authorList>
            <person name="Keller J.E."/>
            <person name="Schwendener S."/>
            <person name="Neuenschwander J."/>
            <person name="Overesch G."/>
            <person name="Perreten V."/>
        </authorList>
    </citation>
    <scope>NUCLEOTIDE SEQUENCE [LARGE SCALE GENOMIC DNA]</scope>
    <source>
        <strain evidence="1 2">19Msa0936</strain>
    </source>
</reference>
<dbReference type="AlphaFoldDB" id="A0AAJ4TWQ9"/>
<evidence type="ECO:0000313" key="2">
    <source>
        <dbReference type="Proteomes" id="UP000826802"/>
    </source>
</evidence>
<proteinExistence type="predicted"/>
<dbReference type="EMBL" id="CP079981">
    <property type="protein sequence ID" value="QYA41832.1"/>
    <property type="molecule type" value="Genomic_DNA"/>
</dbReference>
<evidence type="ECO:0000313" key="1">
    <source>
        <dbReference type="EMBL" id="QYA41832.1"/>
    </source>
</evidence>
<keyword evidence="2" id="KW-1185">Reference proteome</keyword>
<sequence>MMKIKIAPNDPQSMSQDGDAILRSLQNNSLPMVDLLVRESLQNSLDATKENEKVTEVDYIIKKFKTRELSSYFEKITDELNNRYKEEEYILAIKDKNTYGLTGNYLSKNAKELDASNFHKLVFGIGKNQEKEGAGGSWGLGKTSYFRMGAGLVIYYTRIQLGNNYEERLIASLIESPKKGQQLLKESDRGIAWWGNYSEDEERLLPITDVEKIEEILSTMNLKRYKDEETGTTIIIPFINNEYDRSLNFLTEIENEITLAVKRWYSPRIYNKKYVEKFNASYLSCFVNDIEVNKFGFEPVFEYIHDLYTSSLTGKSVRAEIVTEKVMFPQSPLIDKSDYIGYVSFIEVDENMLKTLPPYNMDPTLKYLNLNHINNENHNAKVMAYCRKPGMIVEYATGTDWFPAAPVQKENHMLLAFFVPNSNAVLNEKYNSMGYKDIESYLRATENADHANWTDADKVGIINRMKKNSKNIIENAFQDNDSNIERTMTSALARKFGSLLPPRNYGIKGTKPPLTPPVDVKNKNRKVDITVLDSNPISESKVEIEFELHLKKGVKSTVFLQVLTQEQRMDSLNWIKTMGEDIRFPFNFETVEIENGFELDIDLEKHSFNINNELENDIDIKGKSIIKSVDNIYIPSIAIRNTKQSEELN</sequence>
<dbReference type="Proteomes" id="UP000826802">
    <property type="component" value="Chromosome"/>
</dbReference>
<protein>
    <submittedName>
        <fullName evidence="1">Uncharacterized protein</fullName>
    </submittedName>
</protein>
<gene>
    <name evidence="1" type="ORF">KYI11_09340</name>
</gene>
<organism evidence="1 2">
    <name type="scientific">Macrococcoides bohemicum</name>
    <dbReference type="NCBI Taxonomy" id="1903056"/>
    <lineage>
        <taxon>Bacteria</taxon>
        <taxon>Bacillati</taxon>
        <taxon>Bacillota</taxon>
        <taxon>Bacilli</taxon>
        <taxon>Bacillales</taxon>
        <taxon>Staphylococcaceae</taxon>
        <taxon>Macrococcoides</taxon>
    </lineage>
</organism>